<feature type="transmembrane region" description="Helical" evidence="1">
    <location>
        <begin position="43"/>
        <end position="65"/>
    </location>
</feature>
<name>A0A0H5RAT8_9EUKA</name>
<keyword evidence="1" id="KW-0472">Membrane</keyword>
<proteinExistence type="predicted"/>
<evidence type="ECO:0000256" key="1">
    <source>
        <dbReference type="SAM" id="Phobius"/>
    </source>
</evidence>
<accession>A0A0H5RAT8</accession>
<evidence type="ECO:0000313" key="2">
    <source>
        <dbReference type="EMBL" id="CRZ05574.1"/>
    </source>
</evidence>
<dbReference type="EMBL" id="HACM01005132">
    <property type="protein sequence ID" value="CRZ05574.1"/>
    <property type="molecule type" value="Transcribed_RNA"/>
</dbReference>
<reference evidence="2" key="1">
    <citation type="submission" date="2015-04" db="EMBL/GenBank/DDBJ databases">
        <title>The genome sequence of the plant pathogenic Rhizarian Plasmodiophora brassicae reveals insights in its biotrophic life cycle and the origin of chitin synthesis.</title>
        <authorList>
            <person name="Schwelm A."/>
            <person name="Fogelqvist J."/>
            <person name="Knaust A."/>
            <person name="Julke S."/>
            <person name="Lilja T."/>
            <person name="Dhandapani V."/>
            <person name="Bonilla-Rosso G."/>
            <person name="Karlsson M."/>
            <person name="Shevchenko A."/>
            <person name="Choi S.R."/>
            <person name="Kim H.G."/>
            <person name="Park J.Y."/>
            <person name="Lim Y.P."/>
            <person name="Ludwig-Muller J."/>
            <person name="Dixelius C."/>
        </authorList>
    </citation>
    <scope>NUCLEOTIDE SEQUENCE</scope>
    <source>
        <tissue evidence="2">Potato root galls</tissue>
    </source>
</reference>
<dbReference type="AlphaFoldDB" id="A0A0H5RAT8"/>
<protein>
    <submittedName>
        <fullName evidence="2">Uncharacterized protein</fullName>
    </submittedName>
</protein>
<sequence length="128" mass="14114">MVAHVGIGLEVTMIGTWMTDMIEGTMLIGSAMTADMRVVIDTLVTGTLLVVIAWATGMGVLTATLRMAMAKKEGLTEMWVTDMKLEGQHDMREETTEIEQDLMIALEGEAGRLPLTVTEMNKRIHVEF</sequence>
<organism evidence="2">
    <name type="scientific">Spongospora subterranea</name>
    <dbReference type="NCBI Taxonomy" id="70186"/>
    <lineage>
        <taxon>Eukaryota</taxon>
        <taxon>Sar</taxon>
        <taxon>Rhizaria</taxon>
        <taxon>Endomyxa</taxon>
        <taxon>Phytomyxea</taxon>
        <taxon>Plasmodiophorida</taxon>
        <taxon>Plasmodiophoridae</taxon>
        <taxon>Spongospora</taxon>
    </lineage>
</organism>
<keyword evidence="1" id="KW-1133">Transmembrane helix</keyword>
<keyword evidence="1" id="KW-0812">Transmembrane</keyword>